<dbReference type="InterPro" id="IPR019960">
    <property type="entry name" value="T1SS_VCA0849"/>
</dbReference>
<name>A0ABT5QP69_9GAMM</name>
<feature type="domain" description="Cadherin" evidence="3">
    <location>
        <begin position="817"/>
        <end position="923"/>
    </location>
</feature>
<dbReference type="PRINTS" id="PR00313">
    <property type="entry name" value="CABNDNGRPT"/>
</dbReference>
<evidence type="ECO:0000313" key="4">
    <source>
        <dbReference type="EMBL" id="MDD1782785.1"/>
    </source>
</evidence>
<feature type="region of interest" description="Disordered" evidence="2">
    <location>
        <begin position="725"/>
        <end position="750"/>
    </location>
</feature>
<dbReference type="Proteomes" id="UP001149821">
    <property type="component" value="Unassembled WGS sequence"/>
</dbReference>
<dbReference type="RefSeq" id="WP_274143418.1">
    <property type="nucleotide sequence ID" value="NZ_JAJUBB010000012.1"/>
</dbReference>
<dbReference type="PROSITE" id="PS00330">
    <property type="entry name" value="HEMOLYSIN_CALCIUM"/>
    <property type="match status" value="1"/>
</dbReference>
<dbReference type="InterPro" id="IPR019959">
    <property type="entry name" value="T1SS-143_rpt-cont_dom"/>
</dbReference>
<dbReference type="SUPFAM" id="SSF51120">
    <property type="entry name" value="beta-Roll"/>
    <property type="match status" value="2"/>
</dbReference>
<dbReference type="InterPro" id="IPR047777">
    <property type="entry name" value="LapA-like_RM"/>
</dbReference>
<dbReference type="Gene3D" id="2.150.10.10">
    <property type="entry name" value="Serralysin-like metalloprotease, C-terminal"/>
    <property type="match status" value="2"/>
</dbReference>
<evidence type="ECO:0000256" key="2">
    <source>
        <dbReference type="SAM" id="MobiDB-lite"/>
    </source>
</evidence>
<dbReference type="PROSITE" id="PS50268">
    <property type="entry name" value="CADHERIN_2"/>
    <property type="match status" value="1"/>
</dbReference>
<keyword evidence="1" id="KW-0106">Calcium</keyword>
<dbReference type="InterPro" id="IPR002126">
    <property type="entry name" value="Cadherin-like_dom"/>
</dbReference>
<feature type="compositionally biased region" description="Basic and acidic residues" evidence="2">
    <location>
        <begin position="173"/>
        <end position="182"/>
    </location>
</feature>
<reference evidence="4" key="1">
    <citation type="submission" date="2021-12" db="EMBL/GenBank/DDBJ databases">
        <title>Enterovibrio ZSDZ35 sp. nov. and Enterovibrio ZSDZ42 sp. nov., isolated from coastal seawater in Qingdao.</title>
        <authorList>
            <person name="Zhang P."/>
        </authorList>
    </citation>
    <scope>NUCLEOTIDE SEQUENCE</scope>
    <source>
        <strain evidence="4">ZSDZ35</strain>
    </source>
</reference>
<dbReference type="EMBL" id="JAJUBB010000012">
    <property type="protein sequence ID" value="MDD1782785.1"/>
    <property type="molecule type" value="Genomic_DNA"/>
</dbReference>
<dbReference type="InterPro" id="IPR001343">
    <property type="entry name" value="Hemolysn_Ca-bd"/>
</dbReference>
<dbReference type="Pfam" id="PF00353">
    <property type="entry name" value="HemolysinCabind"/>
    <property type="match status" value="2"/>
</dbReference>
<evidence type="ECO:0000259" key="3">
    <source>
        <dbReference type="PROSITE" id="PS50268"/>
    </source>
</evidence>
<proteinExistence type="predicted"/>
<evidence type="ECO:0000313" key="5">
    <source>
        <dbReference type="Proteomes" id="UP001149821"/>
    </source>
</evidence>
<dbReference type="InterPro" id="IPR018511">
    <property type="entry name" value="Hemolysin-typ_Ca-bd_CS"/>
</dbReference>
<feature type="region of interest" description="Disordered" evidence="2">
    <location>
        <begin position="154"/>
        <end position="198"/>
    </location>
</feature>
<organism evidence="4 5">
    <name type="scientific">Enterovibrio qingdaonensis</name>
    <dbReference type="NCBI Taxonomy" id="2899818"/>
    <lineage>
        <taxon>Bacteria</taxon>
        <taxon>Pseudomonadati</taxon>
        <taxon>Pseudomonadota</taxon>
        <taxon>Gammaproteobacteria</taxon>
        <taxon>Vibrionales</taxon>
        <taxon>Vibrionaceae</taxon>
        <taxon>Enterovibrio</taxon>
    </lineage>
</organism>
<keyword evidence="5" id="KW-1185">Reference proteome</keyword>
<gene>
    <name evidence="4" type="ORF">LRP49_16550</name>
</gene>
<sequence>MIGHEFDSALKVESVSGQAYIVSPDAQIMSLRAGMQIAANQVVLTGANGSAVVASDGERFVINGQCASCLIPIADAGSSIASQPFGVTFNEAAYSENSLGDLDVAQLQQLILGGVDPTELFEEAAAGGETGSSNAGFVVVDYLNAATLTEAGFDTLGPQRDEKTPLDFLGGDEGSRNTDNGRVKPPAGPPGPDIDAEGGQKLALSVTEGDLDNASYGAPVVGTFDIAGGSESLLPGSLQIAPSDLAAFEAELATLTSNGEAVVFTRETSVDGSGVGTFILTGTANGQTVITLTLTATQDGTGLSVKAELQQFAPLDHKAGTGTYVNVDGDKISINMPLQVADTGGDLMKNPATISMESHDGGLPAAGTAQVEMVEPNAGPDEEQTASTSDGIDLGSDEIGSIVFDATEVAAQFAGVTSHGHPTEVSVSADGSVITLKADYDNDGTFEETSLVISLTSSTTAGEPAEFSVKQYHPIDQPDDGTDDKQHAFVLPYKVIDADGDESGTSTVTFVIKDGAIATGGDQFDEAGNKTEFFSLAERETPNNYDPSASPNETSGTVEIKAASDRLLPDSISIDDVDTFKSELMLLKNNEGEFIDSVTITTSPDGKTITILASIGTEPALQMTLTASQAADGLGVDIDTKFEQFQALIHPSDESEHITDKEYVAVDDEHLDIHVPLQLLDTDGNKLVDESDASQEAPQLISLRVIDDNSTTFGLTSTEPVFVEESSIDDGTGENEGSKSAGTLNIDTEDDDGNAFDLDPDNQAGDDIHNFFFVSDYVVYPPSSDQAGEPLTASGFPVFLDQRPDTDTYPKTYFGVAFDEDTGDNRDIFKVTLNEDGTFDFELFSALDHKSGDGENTLTFELQAFTVDADGDESGKIRVPITVKDDVPRTQGTIEVEIEDSSSSAVTGSVDVFDITDPSTPSDITDLQGADGARISHISFDGVTWIEVRNRSNEEIDLVHDGEVIGVIKFNTRDNPGEMTFEFDPNIDNPSAVLDKPIHYRVTDRDGDTAEGEVTLTLKDQAPIITVATNADGEIEGVEDQGQLNTDTENAGVNPANGIAINIQLNIGDNDLGEAYDDAGTLVLDGEVTIMPKDITDVGGTFYFNGTEIPQDGDGNIVLSNNMFTASGTTAPIIFTLQNVTFIPDPDYSDYNNTDLIKFDVEVNVNGHDAQTQSDLIKVSIEGVADTPSISLIGDAADGVFELKEDYDPFGTPLTDPAQFVMSDLISASLQDTDGSETLKLEFTLSPDSGSFQGGAIVKVGDTWVLNDPSRLNQVRFIPDKDFSGDIELGIKAISTEGNPAQSGSETAEATETLTLRVEPVADDARLVVRQVVGNEDAGHPNDEIAEGDAISLANAISLTTLGSDDDGSEALFIRISDIPDGATLQLNKGGTLTTLTETDRIPVDDIQYLEFVPPVHSNENVTLKVEGIVVDSAANSPNDERIITAQDLNIRVKGVADEPVFDVANPGTDEGQWQYDADTGVVSTTVREDGINGDGLVAIDFDVVSGEKALAGSDTSESITMILTNVPDGVSFVTKSGSDIEDVELTFAGWTTDGIGMSVPMYSVDVSVFAGGDVYLKIPPHSTEDIQIGVKLVATENDGDVNAIETTIEVKIDPPVIDTADGYVNSETQGNEDAWFEVNWQPNLTAALTGTPDSDAQGVKEEVVGATITGFSATDSVRLVKGADEITLTPDADGAITITEAQLADGYRLEMKRAEHSDEDLVLTTKVTVRQEDFEGNSTAEKEINGTVNVDIRAVVEPDGNLSFVDSAGDPIAVLSTDALGQLKLENAIDFIHPDGSSDESPLKVYISDLPEGFFVTNAVYDGEEGWVLNDPDDFTIVAPPNTTLTQTTFTLSALVTDKGDNGEGDESLPEKVSTIVTLNYQNSSTDTTEAQAVGLPASIEIEGDEDNPISLEALGNAVTWPSGSTGDVEFDYVTVVINADDLPNGTVVGGAFYHVENDTYVFEVPGRVDSGNPYASGFDLSGLSITPPEDYAGTLNIPVTFVSLDSKSGDTEETSTTVTLNVNPLVDIAPPTGEAQPGDNTLTTDFSLTVKETRGLNDDQQPVEPGDTETVVSGEALEDGEVILTLGSTLADTDQANGEEKVSSVTLEVANGAGKFKNAAGDLVESITLPEPPDTVIGDIAFIPNPDYSGDVSISATLTITDMATTGTDSKDITTDFSFDVKPVHDTVTFTDDGTDLGDGDVLEIETDEDNSVSLADLGIKFVDTDGSERLESVLINNVPNGFTLSSPALNAGNGQWLIPATAISDITSLSQITVNPPNDFSGEIQFDVTVFTSDSGVINPDGVSQTVEMTVNPVGDGASANVVATASGVEDTDIDLDLEISAKDDSNSVSATGQPSGVSVTENDPETLLITVSGVPEGGKLVLPDGVVGTVTPETSTGGDIVITVNAQQLDDLTFVPPADANGQFVLDLAIQTVDNGEVSADVVNKQINVNISAVNDEPVNILADSYEFDEGGATITDLQISDVDAADGTGVMNVELVVGTGSSLAIIGDSTGITVTGDGTNKLVLEGDLDAINTLLAAGIDYNFTGENASGSDSLTMTTRDRGNTGAGGQKFDRDTVSIVVLPKSDMPELSAAPQLASMRAATGALVPLLGLMATLVEPIDDEFTLTFDGLGAVGQLVDASGTPVGTDNGDGSWTLNQTELQTLTLSELNLTFTGQPAGAVTITAKSDVGDGDPKEATMTLNVNVVDTSTTPTLNDTANTNDDLVVDGNQSTQVFGGAGEDVVAGGLGEDILTGGAGDDEVWGGDIGGTGDGVKDTHKWASGDFGTAAAASTDTIKDFETGIDVIDISGAFDSSGLFTFTDLANRVDIQTVGDDTRIQIFDESSSPIQNIIVEGKTLNELLGMESSGLTQDEVLESMLMAGQLIVFDPTKTQFGTEDDDTLTADDAGERVIAGDGDDTLEAGLGDDILLGGEGEDIFKWTDAGVSDTEKNTDVVADFDLGDTVTKDKIDISAILPDGVSSSSTIEELLDYITPDVSDGNLTLHVSKTAGGTVVQDIVLNDVGLDELGLDASATNSDILNELIQQQALTLN</sequence>
<evidence type="ECO:0000256" key="1">
    <source>
        <dbReference type="ARBA" id="ARBA00022837"/>
    </source>
</evidence>
<comment type="caution">
    <text evidence="4">The sequence shown here is derived from an EMBL/GenBank/DDBJ whole genome shotgun (WGS) entry which is preliminary data.</text>
</comment>
<accession>A0ABT5QP69</accession>
<dbReference type="NCBIfam" id="TIGR03661">
    <property type="entry name" value="T1SS_VCA0849"/>
    <property type="match status" value="2"/>
</dbReference>
<dbReference type="NCBIfam" id="TIGR03660">
    <property type="entry name" value="T1SS_rpt_143"/>
    <property type="match status" value="1"/>
</dbReference>
<dbReference type="NCBIfam" id="NF033682">
    <property type="entry name" value="retention_LapA"/>
    <property type="match status" value="1"/>
</dbReference>
<protein>
    <submittedName>
        <fullName evidence="4">Retention module-containing protein</fullName>
    </submittedName>
</protein>
<dbReference type="InterPro" id="IPR011049">
    <property type="entry name" value="Serralysin-like_metalloprot_C"/>
</dbReference>